<dbReference type="OrthoDB" id="10441021at2759"/>
<evidence type="ECO:0000256" key="1">
    <source>
        <dbReference type="SAM" id="SignalP"/>
    </source>
</evidence>
<gene>
    <name evidence="2" type="ORF">TNCT_485681</name>
</gene>
<feature type="chain" id="PRO_5036479967" evidence="1">
    <location>
        <begin position="25"/>
        <end position="102"/>
    </location>
</feature>
<protein>
    <submittedName>
        <fullName evidence="2">Uncharacterized protein</fullName>
    </submittedName>
</protein>
<sequence length="102" mass="11400">MLASRTTLHLPTILLTSLFCSSSSKSIFHLQLKQCQLSILIHNEVVTPVDLTSPVKSKQSVMLRMTTESSFTDAKSDLLGISTDIKTSPEYGIYILKWEKVK</sequence>
<keyword evidence="3" id="KW-1185">Reference proteome</keyword>
<dbReference type="EMBL" id="BMAO01007787">
    <property type="protein sequence ID" value="GFR18514.1"/>
    <property type="molecule type" value="Genomic_DNA"/>
</dbReference>
<comment type="caution">
    <text evidence="2">The sequence shown here is derived from an EMBL/GenBank/DDBJ whole genome shotgun (WGS) entry which is preliminary data.</text>
</comment>
<evidence type="ECO:0000313" key="3">
    <source>
        <dbReference type="Proteomes" id="UP000887116"/>
    </source>
</evidence>
<organism evidence="2 3">
    <name type="scientific">Trichonephila clavata</name>
    <name type="common">Joro spider</name>
    <name type="synonym">Nephila clavata</name>
    <dbReference type="NCBI Taxonomy" id="2740835"/>
    <lineage>
        <taxon>Eukaryota</taxon>
        <taxon>Metazoa</taxon>
        <taxon>Ecdysozoa</taxon>
        <taxon>Arthropoda</taxon>
        <taxon>Chelicerata</taxon>
        <taxon>Arachnida</taxon>
        <taxon>Araneae</taxon>
        <taxon>Araneomorphae</taxon>
        <taxon>Entelegynae</taxon>
        <taxon>Araneoidea</taxon>
        <taxon>Nephilidae</taxon>
        <taxon>Trichonephila</taxon>
    </lineage>
</organism>
<dbReference type="AlphaFoldDB" id="A0A8X6IAL3"/>
<name>A0A8X6IAL3_TRICU</name>
<evidence type="ECO:0000313" key="2">
    <source>
        <dbReference type="EMBL" id="GFR18514.1"/>
    </source>
</evidence>
<keyword evidence="1" id="KW-0732">Signal</keyword>
<proteinExistence type="predicted"/>
<reference evidence="2" key="1">
    <citation type="submission" date="2020-07" db="EMBL/GenBank/DDBJ databases">
        <title>Multicomponent nature underlies the extraordinary mechanical properties of spider dragline silk.</title>
        <authorList>
            <person name="Kono N."/>
            <person name="Nakamura H."/>
            <person name="Mori M."/>
            <person name="Yoshida Y."/>
            <person name="Ohtoshi R."/>
            <person name="Malay A.D."/>
            <person name="Moran D.A.P."/>
            <person name="Tomita M."/>
            <person name="Numata K."/>
            <person name="Arakawa K."/>
        </authorList>
    </citation>
    <scope>NUCLEOTIDE SEQUENCE</scope>
</reference>
<accession>A0A8X6IAL3</accession>
<feature type="signal peptide" evidence="1">
    <location>
        <begin position="1"/>
        <end position="24"/>
    </location>
</feature>
<dbReference type="Proteomes" id="UP000887116">
    <property type="component" value="Unassembled WGS sequence"/>
</dbReference>